<accession>A0A382RQV7</accession>
<name>A0A382RQV7_9ZZZZ</name>
<reference evidence="1" key="1">
    <citation type="submission" date="2018-05" db="EMBL/GenBank/DDBJ databases">
        <authorList>
            <person name="Lanie J.A."/>
            <person name="Ng W.-L."/>
            <person name="Kazmierczak K.M."/>
            <person name="Andrzejewski T.M."/>
            <person name="Davidsen T.M."/>
            <person name="Wayne K.J."/>
            <person name="Tettelin H."/>
            <person name="Glass J.I."/>
            <person name="Rusch D."/>
            <person name="Podicherti R."/>
            <person name="Tsui H.-C.T."/>
            <person name="Winkler M.E."/>
        </authorList>
    </citation>
    <scope>NUCLEOTIDE SEQUENCE</scope>
</reference>
<sequence length="26" mass="2894">MVTKDKEPIIVVLQLSGGNDYFNTVI</sequence>
<proteinExistence type="predicted"/>
<organism evidence="1">
    <name type="scientific">marine metagenome</name>
    <dbReference type="NCBI Taxonomy" id="408172"/>
    <lineage>
        <taxon>unclassified sequences</taxon>
        <taxon>metagenomes</taxon>
        <taxon>ecological metagenomes</taxon>
    </lineage>
</organism>
<protein>
    <submittedName>
        <fullName evidence="1">Uncharacterized protein</fullName>
    </submittedName>
</protein>
<gene>
    <name evidence="1" type="ORF">METZ01_LOCUS352927</name>
</gene>
<feature type="non-terminal residue" evidence="1">
    <location>
        <position position="26"/>
    </location>
</feature>
<dbReference type="AlphaFoldDB" id="A0A382RQV7"/>
<dbReference type="EMBL" id="UINC01123544">
    <property type="protein sequence ID" value="SVD00073.1"/>
    <property type="molecule type" value="Genomic_DNA"/>
</dbReference>
<evidence type="ECO:0000313" key="1">
    <source>
        <dbReference type="EMBL" id="SVD00073.1"/>
    </source>
</evidence>